<evidence type="ECO:0000313" key="2">
    <source>
        <dbReference type="Proteomes" id="UP001148737"/>
    </source>
</evidence>
<reference evidence="1" key="1">
    <citation type="submission" date="2022-07" db="EMBL/GenBank/DDBJ databases">
        <title>Genome Sequence of Lecanicillium saksenae.</title>
        <authorList>
            <person name="Buettner E."/>
        </authorList>
    </citation>
    <scope>NUCLEOTIDE SEQUENCE</scope>
    <source>
        <strain evidence="1">VT-O1</strain>
    </source>
</reference>
<comment type="caution">
    <text evidence="1">The sequence shown here is derived from an EMBL/GenBank/DDBJ whole genome shotgun (WGS) entry which is preliminary data.</text>
</comment>
<keyword evidence="2" id="KW-1185">Reference proteome</keyword>
<evidence type="ECO:0000313" key="1">
    <source>
        <dbReference type="EMBL" id="KAJ3473860.1"/>
    </source>
</evidence>
<organism evidence="1 2">
    <name type="scientific">Lecanicillium saksenae</name>
    <dbReference type="NCBI Taxonomy" id="468837"/>
    <lineage>
        <taxon>Eukaryota</taxon>
        <taxon>Fungi</taxon>
        <taxon>Dikarya</taxon>
        <taxon>Ascomycota</taxon>
        <taxon>Pezizomycotina</taxon>
        <taxon>Sordariomycetes</taxon>
        <taxon>Hypocreomycetidae</taxon>
        <taxon>Hypocreales</taxon>
        <taxon>Cordycipitaceae</taxon>
        <taxon>Lecanicillium</taxon>
    </lineage>
</organism>
<gene>
    <name evidence="1" type="ORF">NLG97_g10098</name>
</gene>
<sequence>MVVNDWKGQSPDGQSRSQASVNAGHRQTVPTAAEDEATELRDLPPPYDPASAPASRGANVQESVNASTDVPEAVAMLGPAQDDILQNASVAADPSVASGQAENAQAGGTQVETSVDVTDAPASQVDTDPANHDAGPTTASTPTHSVSASPQRSRRSASGNSSGYQANEDMYYGMSWEEKDASGYWNQYEGLSGTFSSTRAGCCWSDRDGVFCSDRQGLLCSDHDGCCFSDRNGCCFSDNDGTFCSDNQGCCFSGNAPGKKRKMVPSMGTLCR</sequence>
<name>A0ACC1QHD9_9HYPO</name>
<protein>
    <submittedName>
        <fullName evidence="1">Uncharacterized protein</fullName>
    </submittedName>
</protein>
<dbReference type="Proteomes" id="UP001148737">
    <property type="component" value="Unassembled WGS sequence"/>
</dbReference>
<proteinExistence type="predicted"/>
<accession>A0ACC1QHD9</accession>
<dbReference type="EMBL" id="JANAKD010002349">
    <property type="protein sequence ID" value="KAJ3473860.1"/>
    <property type="molecule type" value="Genomic_DNA"/>
</dbReference>